<evidence type="ECO:0000313" key="2">
    <source>
        <dbReference type="Proteomes" id="UP000231279"/>
    </source>
</evidence>
<evidence type="ECO:0000313" key="1">
    <source>
        <dbReference type="EMBL" id="PIM98826.1"/>
    </source>
</evidence>
<proteinExistence type="predicted"/>
<name>A0A2G9G0H2_9LAMI</name>
<accession>A0A2G9G0H2</accession>
<gene>
    <name evidence="1" type="ORF">CDL12_28685</name>
</gene>
<dbReference type="EMBL" id="NKXS01008048">
    <property type="protein sequence ID" value="PIM98826.1"/>
    <property type="molecule type" value="Genomic_DNA"/>
</dbReference>
<comment type="caution">
    <text evidence="1">The sequence shown here is derived from an EMBL/GenBank/DDBJ whole genome shotgun (WGS) entry which is preliminary data.</text>
</comment>
<sequence length="103" mass="11816">MQLAKSTQKCLLSNPALDSLYSDLHKLDILWYHELQVKQKLLTVRVSIVISATLSAKKNEKMQTPAYSIYAVLTHYNFYILLSNKTKTIQFETADSSLHRANK</sequence>
<protein>
    <submittedName>
        <fullName evidence="1">Uncharacterized protein</fullName>
    </submittedName>
</protein>
<reference evidence="2" key="1">
    <citation type="journal article" date="2018" name="Gigascience">
        <title>Genome assembly of the Pink Ipe (Handroanthus impetiginosus, Bignoniaceae), a highly valued, ecologically keystone Neotropical timber forest tree.</title>
        <authorList>
            <person name="Silva-Junior O.B."/>
            <person name="Grattapaglia D."/>
            <person name="Novaes E."/>
            <person name="Collevatti R.G."/>
        </authorList>
    </citation>
    <scope>NUCLEOTIDE SEQUENCE [LARGE SCALE GENOMIC DNA]</scope>
    <source>
        <strain evidence="2">cv. UFG-1</strain>
    </source>
</reference>
<organism evidence="1 2">
    <name type="scientific">Handroanthus impetiginosus</name>
    <dbReference type="NCBI Taxonomy" id="429701"/>
    <lineage>
        <taxon>Eukaryota</taxon>
        <taxon>Viridiplantae</taxon>
        <taxon>Streptophyta</taxon>
        <taxon>Embryophyta</taxon>
        <taxon>Tracheophyta</taxon>
        <taxon>Spermatophyta</taxon>
        <taxon>Magnoliopsida</taxon>
        <taxon>eudicotyledons</taxon>
        <taxon>Gunneridae</taxon>
        <taxon>Pentapetalae</taxon>
        <taxon>asterids</taxon>
        <taxon>lamiids</taxon>
        <taxon>Lamiales</taxon>
        <taxon>Bignoniaceae</taxon>
        <taxon>Crescentiina</taxon>
        <taxon>Tabebuia alliance</taxon>
        <taxon>Handroanthus</taxon>
    </lineage>
</organism>
<keyword evidence="2" id="KW-1185">Reference proteome</keyword>
<dbReference type="AlphaFoldDB" id="A0A2G9G0H2"/>
<dbReference type="Proteomes" id="UP000231279">
    <property type="component" value="Unassembled WGS sequence"/>
</dbReference>